<accession>A0A9Q0ML19</accession>
<gene>
    <name evidence="2" type="ORF">Bhyg_16023</name>
</gene>
<keyword evidence="1" id="KW-0812">Transmembrane</keyword>
<evidence type="ECO:0000256" key="1">
    <source>
        <dbReference type="SAM" id="Phobius"/>
    </source>
</evidence>
<organism evidence="2 3">
    <name type="scientific">Pseudolycoriella hygida</name>
    <dbReference type="NCBI Taxonomy" id="35572"/>
    <lineage>
        <taxon>Eukaryota</taxon>
        <taxon>Metazoa</taxon>
        <taxon>Ecdysozoa</taxon>
        <taxon>Arthropoda</taxon>
        <taxon>Hexapoda</taxon>
        <taxon>Insecta</taxon>
        <taxon>Pterygota</taxon>
        <taxon>Neoptera</taxon>
        <taxon>Endopterygota</taxon>
        <taxon>Diptera</taxon>
        <taxon>Nematocera</taxon>
        <taxon>Sciaroidea</taxon>
        <taxon>Sciaridae</taxon>
        <taxon>Pseudolycoriella</taxon>
    </lineage>
</organism>
<evidence type="ECO:0000313" key="2">
    <source>
        <dbReference type="EMBL" id="KAJ6633179.1"/>
    </source>
</evidence>
<name>A0A9Q0ML19_9DIPT</name>
<feature type="transmembrane region" description="Helical" evidence="1">
    <location>
        <begin position="21"/>
        <end position="39"/>
    </location>
</feature>
<dbReference type="AlphaFoldDB" id="A0A9Q0ML19"/>
<dbReference type="EMBL" id="WJQU01002143">
    <property type="protein sequence ID" value="KAJ6633179.1"/>
    <property type="molecule type" value="Genomic_DNA"/>
</dbReference>
<dbReference type="Proteomes" id="UP001151699">
    <property type="component" value="Unassembled WGS sequence"/>
</dbReference>
<protein>
    <submittedName>
        <fullName evidence="2">Uncharacterized protein</fullName>
    </submittedName>
</protein>
<reference evidence="2" key="1">
    <citation type="submission" date="2022-07" db="EMBL/GenBank/DDBJ databases">
        <authorList>
            <person name="Trinca V."/>
            <person name="Uliana J.V.C."/>
            <person name="Torres T.T."/>
            <person name="Ward R.J."/>
            <person name="Monesi N."/>
        </authorList>
    </citation>
    <scope>NUCLEOTIDE SEQUENCE</scope>
    <source>
        <strain evidence="2">HSMRA1968</strain>
        <tissue evidence="2">Whole embryos</tissue>
    </source>
</reference>
<feature type="transmembrane region" description="Helical" evidence="1">
    <location>
        <begin position="45"/>
        <end position="67"/>
    </location>
</feature>
<dbReference type="Gene3D" id="1.10.287.70">
    <property type="match status" value="1"/>
</dbReference>
<keyword evidence="1" id="KW-0472">Membrane</keyword>
<sequence>MHSPITFPFMHRHHDSSSCRRIGFGDLVPLRIVIVLIFYTEKPEYMLWCTLYILVGLALTSTIIELVRRQYAQSWQKLQAMTGPFADTLRRMQLSGGGIDVGALQNDLRRVLTVSMPHRRNGTSASDKKQQEQEIAALAAITNAFLQEVKEAAIIQEQPKVMQIIIYESSV</sequence>
<comment type="caution">
    <text evidence="2">The sequence shown here is derived from an EMBL/GenBank/DDBJ whole genome shotgun (WGS) entry which is preliminary data.</text>
</comment>
<proteinExistence type="predicted"/>
<evidence type="ECO:0000313" key="3">
    <source>
        <dbReference type="Proteomes" id="UP001151699"/>
    </source>
</evidence>
<dbReference type="OrthoDB" id="297496at2759"/>
<dbReference type="SUPFAM" id="SSF81324">
    <property type="entry name" value="Voltage-gated potassium channels"/>
    <property type="match status" value="1"/>
</dbReference>
<keyword evidence="1" id="KW-1133">Transmembrane helix</keyword>
<keyword evidence="3" id="KW-1185">Reference proteome</keyword>